<dbReference type="EMBL" id="KI894013">
    <property type="protein sequence ID" value="OCF48863.1"/>
    <property type="molecule type" value="Genomic_DNA"/>
</dbReference>
<evidence type="ECO:0000256" key="1">
    <source>
        <dbReference type="ARBA" id="ARBA00022857"/>
    </source>
</evidence>
<dbReference type="PANTHER" id="PTHR42748">
    <property type="entry name" value="NITROGEN METABOLITE REPRESSION PROTEIN NMRA FAMILY MEMBER"/>
    <property type="match status" value="1"/>
</dbReference>
<dbReference type="InterPro" id="IPR036291">
    <property type="entry name" value="NAD(P)-bd_dom_sf"/>
</dbReference>
<sequence length="162" mass="17939">MGMSTTPKTILVTGATGPQGGALIDTSLSEPNIESAFRILALAWDPHTLCAERLLSKSTPTVKQAFGLIDEAINHQVKYFAYTSGNRGGEKSSWGNETPVPHSRTKHHIERYLSEQINNSKTPTKWTIFSGTMFYENLEPTFSIKVFMSAYKDTLGSHKICQ</sequence>
<organism evidence="2">
    <name type="scientific">Kwoniella pini CBS 10737</name>
    <dbReference type="NCBI Taxonomy" id="1296096"/>
    <lineage>
        <taxon>Eukaryota</taxon>
        <taxon>Fungi</taxon>
        <taxon>Dikarya</taxon>
        <taxon>Basidiomycota</taxon>
        <taxon>Agaricomycotina</taxon>
        <taxon>Tremellomycetes</taxon>
        <taxon>Tremellales</taxon>
        <taxon>Cryptococcaceae</taxon>
        <taxon>Kwoniella</taxon>
    </lineage>
</organism>
<reference evidence="2" key="1">
    <citation type="submission" date="2013-07" db="EMBL/GenBank/DDBJ databases">
        <title>The Genome Sequence of Cryptococcus pinus CBS10737.</title>
        <authorList>
            <consortium name="The Broad Institute Genome Sequencing Platform"/>
            <person name="Cuomo C."/>
            <person name="Litvintseva A."/>
            <person name="Chen Y."/>
            <person name="Heitman J."/>
            <person name="Sun S."/>
            <person name="Springer D."/>
            <person name="Dromer F."/>
            <person name="Young S.K."/>
            <person name="Zeng Q."/>
            <person name="Gargeya S."/>
            <person name="Fitzgerald M."/>
            <person name="Abouelleil A."/>
            <person name="Alvarado L."/>
            <person name="Berlin A.M."/>
            <person name="Chapman S.B."/>
            <person name="Dewar J."/>
            <person name="Goldberg J."/>
            <person name="Griggs A."/>
            <person name="Gujja S."/>
            <person name="Hansen M."/>
            <person name="Howarth C."/>
            <person name="Imamovic A."/>
            <person name="Larimer J."/>
            <person name="McCowan C."/>
            <person name="Murphy C."/>
            <person name="Pearson M."/>
            <person name="Priest M."/>
            <person name="Roberts A."/>
            <person name="Saif S."/>
            <person name="Shea T."/>
            <person name="Sykes S."/>
            <person name="Wortman J."/>
            <person name="Nusbaum C."/>
            <person name="Birren B."/>
        </authorList>
    </citation>
    <scope>NUCLEOTIDE SEQUENCE [LARGE SCALE GENOMIC DNA]</scope>
    <source>
        <strain evidence="2">CBS 10737</strain>
    </source>
</reference>
<dbReference type="SUPFAM" id="SSF51735">
    <property type="entry name" value="NAD(P)-binding Rossmann-fold domains"/>
    <property type="match status" value="1"/>
</dbReference>
<dbReference type="GO" id="GO:0005634">
    <property type="term" value="C:nucleus"/>
    <property type="evidence" value="ECO:0007669"/>
    <property type="project" value="TreeGrafter"/>
</dbReference>
<dbReference type="STRING" id="1296096.A0A1B9HZZ9"/>
<gene>
    <name evidence="2" type="ORF">I206_05644</name>
</gene>
<name>A0A1B9HZZ9_9TREE</name>
<dbReference type="AlphaFoldDB" id="A0A1B9HZZ9"/>
<proteinExistence type="predicted"/>
<dbReference type="KEGG" id="kpin:30174013"/>
<dbReference type="Gene3D" id="3.40.50.720">
    <property type="entry name" value="NAD(P)-binding Rossmann-like Domain"/>
    <property type="match status" value="2"/>
</dbReference>
<dbReference type="OrthoDB" id="300709at2759"/>
<dbReference type="PANTHER" id="PTHR42748:SF7">
    <property type="entry name" value="NMRA LIKE REDOX SENSOR 1-RELATED"/>
    <property type="match status" value="1"/>
</dbReference>
<dbReference type="RefSeq" id="XP_019010082.2">
    <property type="nucleotide sequence ID" value="XM_019157364.2"/>
</dbReference>
<evidence type="ECO:0000313" key="2">
    <source>
        <dbReference type="EMBL" id="OCF48863.1"/>
    </source>
</evidence>
<dbReference type="InterPro" id="IPR051164">
    <property type="entry name" value="NmrA-like_oxidored"/>
</dbReference>
<reference evidence="2" key="2">
    <citation type="submission" date="2016-07" db="EMBL/GenBank/DDBJ databases">
        <title>Evolution of pathogenesis and genome organization in the Tremellales.</title>
        <authorList>
            <person name="Cuomo C."/>
            <person name="Litvintseva A."/>
            <person name="Heitman J."/>
            <person name="Chen Y."/>
            <person name="Sun S."/>
            <person name="Springer D."/>
            <person name="Dromer F."/>
            <person name="Young S."/>
            <person name="Zeng Q."/>
            <person name="Chapman S."/>
            <person name="Gujja S."/>
            <person name="Saif S."/>
            <person name="Birren B."/>
        </authorList>
    </citation>
    <scope>NUCLEOTIDE SEQUENCE</scope>
    <source>
        <strain evidence="2">CBS 10737</strain>
    </source>
</reference>
<protein>
    <recommendedName>
        <fullName evidence="3">NmrA-like domain-containing protein</fullName>
    </recommendedName>
</protein>
<accession>A0A1B9HZZ9</accession>
<keyword evidence="1" id="KW-0521">NADP</keyword>
<dbReference type="GeneID" id="30174013"/>
<evidence type="ECO:0008006" key="3">
    <source>
        <dbReference type="Google" id="ProtNLM"/>
    </source>
</evidence>